<dbReference type="Gene3D" id="1.10.287.130">
    <property type="match status" value="1"/>
</dbReference>
<keyword evidence="14" id="KW-1185">Reference proteome</keyword>
<dbReference type="SMART" id="SM00388">
    <property type="entry name" value="HisKA"/>
    <property type="match status" value="1"/>
</dbReference>
<dbReference type="InterPro" id="IPR001789">
    <property type="entry name" value="Sig_transdc_resp-reg_receiver"/>
</dbReference>
<evidence type="ECO:0000256" key="3">
    <source>
        <dbReference type="ARBA" id="ARBA00022553"/>
    </source>
</evidence>
<sequence>MASAIIAALAFGGGVSIIVLRLFHAGVRAWQLDALLITAGALIATVVTARYESAGSNITPQPSDLVPVAPQPEGHDDPTLNYLPESLDNSAELMAILSLRGKYIRVSSTWQEQFGRDVHSFEELISFESAFPPEAQAEAAALFRRAKNSLGVECGSLQMRNKDGELTEFEASLSCIRGAGNASFIRCTFRDVTTQNRRARMLALQLKASQLVVESTEATEALLAVAEAMSDGLGWDFASIWTLDEAEETLGFRGAWVSPDWPCEEFLRETANSSFRRGDGLPGKTWSQGSPIWTGPEAEELSLQRRQAAIANSLMSGWAIPIRAGNKVIAVMEFFSHRRITENPEMVATVETICASLGQFIARSMQESRIHELYRQREVILNSVADGILCVDGLGRIDFANPAATRMLGTAASRLIGLHFHSLIHAPLSASCTRETCSIFDVLKPRNSATTKETFYRQDDTSFTVEFSLTPLMEHGVITGSVISFHDISERTALDQMKDEFVATVSHELRTPLTSIRGALGLLSAGLIGNVNEKAANLLRIAVFNSDRLVRLINDILDLERLESGRAPLILRAVSLKELVQQAIDALTPMGEASRISLEAHAAALEIEADPDRILQVITNLISNAIKFSPPDSMVKIIVDAVAGGIRLRVIDSGRGIPPDKLETIFDRFQQVDASDSRQKGGTGLGLAISRALIHQHHGRIWAECNAEKGATFTFFLPSNETHRQLKGEDTRKDSVLICSASASTRRAIVAGLENKGHQALEARDEQQAMALANTAKLGAIFLDLSLPGLNGWQTIHTLRSEGATHTVPIIMGSLLHSVKQHHMDDQWALAPINDLWRTETLVRALSNDKKMANILIVEDDPEISKIIASALNGRNIQATLVKTYQEAVKLCSTWQPDLTLINIAMRDDKLTIFRSLPRKCQYRQPVLLYSTADISGPERAQLHLHPSDFFAKATLHPQQVILFASSLLRLQQESMHLSEYQEATSAIL</sequence>
<gene>
    <name evidence="13" type="ORF">C7378_0536</name>
</gene>
<dbReference type="InterPro" id="IPR004358">
    <property type="entry name" value="Sig_transdc_His_kin-like_C"/>
</dbReference>
<dbReference type="Gene3D" id="3.30.450.20">
    <property type="entry name" value="PAS domain"/>
    <property type="match status" value="2"/>
</dbReference>
<dbReference type="SUPFAM" id="SSF55874">
    <property type="entry name" value="ATPase domain of HSP90 chaperone/DNA topoisomerase II/histidine kinase"/>
    <property type="match status" value="1"/>
</dbReference>
<dbReference type="InterPro" id="IPR029016">
    <property type="entry name" value="GAF-like_dom_sf"/>
</dbReference>
<keyword evidence="6" id="KW-0902">Two-component regulatory system</keyword>
<evidence type="ECO:0000313" key="14">
    <source>
        <dbReference type="Proteomes" id="UP000295210"/>
    </source>
</evidence>
<dbReference type="Pfam" id="PF13185">
    <property type="entry name" value="GAF_2"/>
    <property type="match status" value="1"/>
</dbReference>
<evidence type="ECO:0000256" key="5">
    <source>
        <dbReference type="ARBA" id="ARBA00022777"/>
    </source>
</evidence>
<dbReference type="FunFam" id="3.30.565.10:FF:000006">
    <property type="entry name" value="Sensor histidine kinase WalK"/>
    <property type="match status" value="1"/>
</dbReference>
<dbReference type="Gene3D" id="3.30.450.40">
    <property type="match status" value="1"/>
</dbReference>
<proteinExistence type="predicted"/>
<feature type="transmembrane region" description="Helical" evidence="9">
    <location>
        <begin position="6"/>
        <end position="23"/>
    </location>
</feature>
<keyword evidence="9" id="KW-0812">Transmembrane</keyword>
<dbReference type="SMART" id="SM00065">
    <property type="entry name" value="GAF"/>
    <property type="match status" value="1"/>
</dbReference>
<dbReference type="Pfam" id="PF13426">
    <property type="entry name" value="PAS_9"/>
    <property type="match status" value="2"/>
</dbReference>
<dbReference type="InterPro" id="IPR036890">
    <property type="entry name" value="HATPase_C_sf"/>
</dbReference>
<dbReference type="InterPro" id="IPR036097">
    <property type="entry name" value="HisK_dim/P_sf"/>
</dbReference>
<dbReference type="SUPFAM" id="SSF55781">
    <property type="entry name" value="GAF domain-like"/>
    <property type="match status" value="1"/>
</dbReference>
<evidence type="ECO:0000256" key="9">
    <source>
        <dbReference type="SAM" id="Phobius"/>
    </source>
</evidence>
<feature type="domain" description="Histidine kinase" evidence="10">
    <location>
        <begin position="504"/>
        <end position="721"/>
    </location>
</feature>
<organism evidence="13 14">
    <name type="scientific">Acidipila rosea</name>
    <dbReference type="NCBI Taxonomy" id="768535"/>
    <lineage>
        <taxon>Bacteria</taxon>
        <taxon>Pseudomonadati</taxon>
        <taxon>Acidobacteriota</taxon>
        <taxon>Terriglobia</taxon>
        <taxon>Terriglobales</taxon>
        <taxon>Acidobacteriaceae</taxon>
        <taxon>Acidipila</taxon>
    </lineage>
</organism>
<dbReference type="InterPro" id="IPR005467">
    <property type="entry name" value="His_kinase_dom"/>
</dbReference>
<dbReference type="PANTHER" id="PTHR43547:SF2">
    <property type="entry name" value="HYBRID SIGNAL TRANSDUCTION HISTIDINE KINASE C"/>
    <property type="match status" value="1"/>
</dbReference>
<evidence type="ECO:0000259" key="12">
    <source>
        <dbReference type="PROSITE" id="PS50112"/>
    </source>
</evidence>
<dbReference type="GO" id="GO:0000155">
    <property type="term" value="F:phosphorelay sensor kinase activity"/>
    <property type="evidence" value="ECO:0007669"/>
    <property type="project" value="InterPro"/>
</dbReference>
<dbReference type="PROSITE" id="PS50109">
    <property type="entry name" value="HIS_KIN"/>
    <property type="match status" value="1"/>
</dbReference>
<feature type="domain" description="Response regulatory" evidence="11">
    <location>
        <begin position="854"/>
        <end position="968"/>
    </location>
</feature>
<feature type="modified residue" description="4-aspartylphosphate" evidence="8">
    <location>
        <position position="784"/>
    </location>
</feature>
<dbReference type="AlphaFoldDB" id="A0A4V2PVS3"/>
<dbReference type="InterPro" id="IPR003661">
    <property type="entry name" value="HisK_dim/P_dom"/>
</dbReference>
<comment type="catalytic activity">
    <reaction evidence="1">
        <text>ATP + protein L-histidine = ADP + protein N-phospho-L-histidine.</text>
        <dbReference type="EC" id="2.7.13.3"/>
    </reaction>
</comment>
<dbReference type="Gene3D" id="3.30.565.10">
    <property type="entry name" value="Histidine kinase-like ATPase, C-terminal domain"/>
    <property type="match status" value="1"/>
</dbReference>
<dbReference type="PRINTS" id="PR00344">
    <property type="entry name" value="BCTRLSENSOR"/>
</dbReference>
<dbReference type="InterPro" id="IPR003594">
    <property type="entry name" value="HATPase_dom"/>
</dbReference>
<dbReference type="FunFam" id="1.10.287.130:FF:000001">
    <property type="entry name" value="Two-component sensor histidine kinase"/>
    <property type="match status" value="1"/>
</dbReference>
<accession>A0A4V2PVS3</accession>
<keyword evidence="3 8" id="KW-0597">Phosphoprotein</keyword>
<dbReference type="InterPro" id="IPR035965">
    <property type="entry name" value="PAS-like_dom_sf"/>
</dbReference>
<keyword evidence="9" id="KW-1133">Transmembrane helix</keyword>
<evidence type="ECO:0000256" key="4">
    <source>
        <dbReference type="ARBA" id="ARBA00022679"/>
    </source>
</evidence>
<evidence type="ECO:0000259" key="11">
    <source>
        <dbReference type="PROSITE" id="PS50110"/>
    </source>
</evidence>
<dbReference type="EMBL" id="SMGK01000001">
    <property type="protein sequence ID" value="TCK75551.1"/>
    <property type="molecule type" value="Genomic_DNA"/>
</dbReference>
<keyword evidence="5" id="KW-0418">Kinase</keyword>
<dbReference type="SUPFAM" id="SSF55785">
    <property type="entry name" value="PYP-like sensor domain (PAS domain)"/>
    <property type="match status" value="2"/>
</dbReference>
<feature type="domain" description="PAS" evidence="12">
    <location>
        <begin position="380"/>
        <end position="425"/>
    </location>
</feature>
<dbReference type="CDD" id="cd00075">
    <property type="entry name" value="HATPase"/>
    <property type="match status" value="1"/>
</dbReference>
<dbReference type="PANTHER" id="PTHR43547">
    <property type="entry name" value="TWO-COMPONENT HISTIDINE KINASE"/>
    <property type="match status" value="1"/>
</dbReference>
<evidence type="ECO:0000256" key="1">
    <source>
        <dbReference type="ARBA" id="ARBA00000085"/>
    </source>
</evidence>
<dbReference type="SUPFAM" id="SSF52172">
    <property type="entry name" value="CheY-like"/>
    <property type="match status" value="2"/>
</dbReference>
<name>A0A4V2PVS3_9BACT</name>
<evidence type="ECO:0000313" key="13">
    <source>
        <dbReference type="EMBL" id="TCK75551.1"/>
    </source>
</evidence>
<dbReference type="Proteomes" id="UP000295210">
    <property type="component" value="Unassembled WGS sequence"/>
</dbReference>
<dbReference type="InterPro" id="IPR000014">
    <property type="entry name" value="PAS"/>
</dbReference>
<dbReference type="SMART" id="SM00448">
    <property type="entry name" value="REC"/>
    <property type="match status" value="2"/>
</dbReference>
<dbReference type="NCBIfam" id="TIGR00229">
    <property type="entry name" value="sensory_box"/>
    <property type="match status" value="2"/>
</dbReference>
<dbReference type="SMART" id="SM00387">
    <property type="entry name" value="HATPase_c"/>
    <property type="match status" value="1"/>
</dbReference>
<keyword evidence="7 9" id="KW-0472">Membrane</keyword>
<comment type="caution">
    <text evidence="13">The sequence shown here is derived from an EMBL/GenBank/DDBJ whole genome shotgun (WGS) entry which is preliminary data.</text>
</comment>
<dbReference type="InterPro" id="IPR011006">
    <property type="entry name" value="CheY-like_superfamily"/>
</dbReference>
<dbReference type="EC" id="2.7.13.3" evidence="2"/>
<dbReference type="PROSITE" id="PS50110">
    <property type="entry name" value="RESPONSE_REGULATORY"/>
    <property type="match status" value="2"/>
</dbReference>
<comment type="caution">
    <text evidence="8">Lacks conserved residue(s) required for the propagation of feature annotation.</text>
</comment>
<dbReference type="SMART" id="SM00086">
    <property type="entry name" value="PAC"/>
    <property type="match status" value="2"/>
</dbReference>
<keyword evidence="4" id="KW-0808">Transferase</keyword>
<dbReference type="Gene3D" id="3.40.50.2300">
    <property type="match status" value="2"/>
</dbReference>
<evidence type="ECO:0000256" key="2">
    <source>
        <dbReference type="ARBA" id="ARBA00012438"/>
    </source>
</evidence>
<protein>
    <recommendedName>
        <fullName evidence="2">histidine kinase</fullName>
        <ecNumber evidence="2">2.7.13.3</ecNumber>
    </recommendedName>
</protein>
<dbReference type="PROSITE" id="PS50112">
    <property type="entry name" value="PAS"/>
    <property type="match status" value="1"/>
</dbReference>
<reference evidence="13 14" key="1">
    <citation type="submission" date="2019-03" db="EMBL/GenBank/DDBJ databases">
        <title>Genomic Encyclopedia of Type Strains, Phase IV (KMG-IV): sequencing the most valuable type-strain genomes for metagenomic binning, comparative biology and taxonomic classification.</title>
        <authorList>
            <person name="Goeker M."/>
        </authorList>
    </citation>
    <scope>NUCLEOTIDE SEQUENCE [LARGE SCALE GENOMIC DNA]</scope>
    <source>
        <strain evidence="13 14">DSM 103428</strain>
    </source>
</reference>
<dbReference type="SMART" id="SM00091">
    <property type="entry name" value="PAS"/>
    <property type="match status" value="2"/>
</dbReference>
<dbReference type="CDD" id="cd00130">
    <property type="entry name" value="PAS"/>
    <property type="match status" value="1"/>
</dbReference>
<evidence type="ECO:0000256" key="7">
    <source>
        <dbReference type="ARBA" id="ARBA00023136"/>
    </source>
</evidence>
<dbReference type="Pfam" id="PF00512">
    <property type="entry name" value="HisKA"/>
    <property type="match status" value="1"/>
</dbReference>
<dbReference type="InterPro" id="IPR003018">
    <property type="entry name" value="GAF"/>
</dbReference>
<dbReference type="Pfam" id="PF00072">
    <property type="entry name" value="Response_reg"/>
    <property type="match status" value="1"/>
</dbReference>
<evidence type="ECO:0000256" key="8">
    <source>
        <dbReference type="PROSITE-ProRule" id="PRU00169"/>
    </source>
</evidence>
<evidence type="ECO:0000259" key="10">
    <source>
        <dbReference type="PROSITE" id="PS50109"/>
    </source>
</evidence>
<dbReference type="InterPro" id="IPR001610">
    <property type="entry name" value="PAC"/>
</dbReference>
<dbReference type="SUPFAM" id="SSF47384">
    <property type="entry name" value="Homodimeric domain of signal transducing histidine kinase"/>
    <property type="match status" value="1"/>
</dbReference>
<dbReference type="Pfam" id="PF02518">
    <property type="entry name" value="HATPase_c"/>
    <property type="match status" value="1"/>
</dbReference>
<feature type="domain" description="Response regulatory" evidence="11">
    <location>
        <begin position="735"/>
        <end position="846"/>
    </location>
</feature>
<dbReference type="CDD" id="cd00156">
    <property type="entry name" value="REC"/>
    <property type="match status" value="2"/>
</dbReference>
<dbReference type="CDD" id="cd00082">
    <property type="entry name" value="HisKA"/>
    <property type="match status" value="1"/>
</dbReference>
<evidence type="ECO:0000256" key="6">
    <source>
        <dbReference type="ARBA" id="ARBA00023012"/>
    </source>
</evidence>